<dbReference type="OrthoDB" id="6899345at2"/>
<comment type="similarity">
    <text evidence="1">Belongs to the RutC family.</text>
</comment>
<gene>
    <name evidence="3" type="ORF">DKK76_03560</name>
    <name evidence="2" type="ORF">FPB0191_00734</name>
</gene>
<dbReference type="STRING" id="1267021.FPB0191_00734"/>
<evidence type="ECO:0000313" key="5">
    <source>
        <dbReference type="Proteomes" id="UP000247838"/>
    </source>
</evidence>
<dbReference type="EMBL" id="QGLM01000007">
    <property type="protein sequence ID" value="PXY95979.1"/>
    <property type="molecule type" value="Genomic_DNA"/>
</dbReference>
<organism evidence="2 4">
    <name type="scientific">Frischella perrara</name>
    <dbReference type="NCBI Taxonomy" id="1267021"/>
    <lineage>
        <taxon>Bacteria</taxon>
        <taxon>Pseudomonadati</taxon>
        <taxon>Pseudomonadota</taxon>
        <taxon>Gammaproteobacteria</taxon>
        <taxon>Orbales</taxon>
        <taxon>Orbaceae</taxon>
        <taxon>Frischella</taxon>
    </lineage>
</organism>
<dbReference type="HOGENOM" id="CLU_100715_6_1_6"/>
<evidence type="ECO:0000313" key="2">
    <source>
        <dbReference type="EMBL" id="AJA44563.1"/>
    </source>
</evidence>
<dbReference type="InterPro" id="IPR006175">
    <property type="entry name" value="YjgF/YER057c/UK114"/>
</dbReference>
<name>A0A0A7RZ99_FRIPE</name>
<reference evidence="2 4" key="1">
    <citation type="journal article" date="2014" name="Appl. Environ. Microbiol.">
        <title>Gut symbionts from distinct hosts exhibit genotoxic activity via divergent colibactin biosynthetic pathways.</title>
        <authorList>
            <person name="Engel P."/>
            <person name="Vizcaino M.I."/>
            <person name="Crawford J.M."/>
        </authorList>
    </citation>
    <scope>NUCLEOTIDE SEQUENCE [LARGE SCALE GENOMIC DNA]</scope>
    <source>
        <strain evidence="2 4">PEB0191</strain>
    </source>
</reference>
<dbReference type="PANTHER" id="PTHR47328:SF1">
    <property type="entry name" value="RUTC FAMILY PROTEIN YOAB"/>
    <property type="match status" value="1"/>
</dbReference>
<dbReference type="CDD" id="cd06150">
    <property type="entry name" value="YjgF_YER057c_UK114_like_2"/>
    <property type="match status" value="1"/>
</dbReference>
<dbReference type="PROSITE" id="PS01094">
    <property type="entry name" value="UPF0076"/>
    <property type="match status" value="1"/>
</dbReference>
<proteinExistence type="inferred from homology"/>
<reference evidence="3 5" key="2">
    <citation type="submission" date="2018-05" db="EMBL/GenBank/DDBJ databases">
        <title>Reference genomes for bee gut microbiota database.</title>
        <authorList>
            <person name="Ellegaard K.M."/>
        </authorList>
    </citation>
    <scope>NUCLEOTIDE SEQUENCE [LARGE SCALE GENOMIC DNA]</scope>
    <source>
        <strain evidence="3 5">ESL0167</strain>
    </source>
</reference>
<dbReference type="Gene3D" id="3.30.1330.40">
    <property type="entry name" value="RutC-like"/>
    <property type="match status" value="1"/>
</dbReference>
<dbReference type="InterPro" id="IPR035709">
    <property type="entry name" value="YoaB-like"/>
</dbReference>
<protein>
    <submittedName>
        <fullName evidence="2">Putative translation initiation inhibitor, yjgF family</fullName>
    </submittedName>
    <submittedName>
        <fullName evidence="3">RidA family protein</fullName>
    </submittedName>
</protein>
<dbReference type="EMBL" id="CP009056">
    <property type="protein sequence ID" value="AJA44563.1"/>
    <property type="molecule type" value="Genomic_DNA"/>
</dbReference>
<sequence>MTIQYIDPQERWSEAIVHNGVVYYTSVPTNLIADAYLQTKSALTEIDNMLARVNSNKNLILDATIFISDKTDLTGMNKAWDEWVTKGRAPVRCTVQAALMNENYKVEIKIVAAINL</sequence>
<dbReference type="Proteomes" id="UP000247838">
    <property type="component" value="Unassembled WGS sequence"/>
</dbReference>
<dbReference type="PANTHER" id="PTHR47328">
    <property type="match status" value="1"/>
</dbReference>
<dbReference type="InterPro" id="IPR035959">
    <property type="entry name" value="RutC-like_sf"/>
</dbReference>
<dbReference type="KEGG" id="fpp:FPB0191_00734"/>
<dbReference type="RefSeq" id="WP_039104099.1">
    <property type="nucleotide sequence ID" value="NZ_CALYQC010000001.1"/>
</dbReference>
<dbReference type="Pfam" id="PF01042">
    <property type="entry name" value="Ribonuc_L-PSP"/>
    <property type="match status" value="1"/>
</dbReference>
<evidence type="ECO:0000313" key="3">
    <source>
        <dbReference type="EMBL" id="PXY95979.1"/>
    </source>
</evidence>
<dbReference type="SUPFAM" id="SSF55298">
    <property type="entry name" value="YjgF-like"/>
    <property type="match status" value="1"/>
</dbReference>
<accession>A0A0A7RZ99</accession>
<dbReference type="Proteomes" id="UP000030901">
    <property type="component" value="Chromosome"/>
</dbReference>
<dbReference type="AlphaFoldDB" id="A0A0A7RZ99"/>
<dbReference type="InterPro" id="IPR019897">
    <property type="entry name" value="RidA_CS"/>
</dbReference>
<evidence type="ECO:0000313" key="4">
    <source>
        <dbReference type="Proteomes" id="UP000030901"/>
    </source>
</evidence>
<evidence type="ECO:0000256" key="1">
    <source>
        <dbReference type="ARBA" id="ARBA00010552"/>
    </source>
</evidence>
<keyword evidence="4" id="KW-1185">Reference proteome</keyword>